<evidence type="ECO:0000259" key="10">
    <source>
        <dbReference type="Pfam" id="PF07730"/>
    </source>
</evidence>
<evidence type="ECO:0000256" key="5">
    <source>
        <dbReference type="ARBA" id="ARBA00022741"/>
    </source>
</evidence>
<dbReference type="Gene3D" id="1.20.5.1930">
    <property type="match status" value="1"/>
</dbReference>
<evidence type="ECO:0000256" key="8">
    <source>
        <dbReference type="ARBA" id="ARBA00023012"/>
    </source>
</evidence>
<dbReference type="RefSeq" id="WP_379591929.1">
    <property type="nucleotide sequence ID" value="NZ_JBHTKK010000010.1"/>
</dbReference>
<keyword evidence="3" id="KW-0597">Phosphoprotein</keyword>
<name>A0ABW3NFB6_9BACI</name>
<keyword evidence="5" id="KW-0547">Nucleotide-binding</keyword>
<keyword evidence="9" id="KW-1133">Transmembrane helix</keyword>
<comment type="caution">
    <text evidence="11">The sequence shown here is derived from an EMBL/GenBank/DDBJ whole genome shotgun (WGS) entry which is preliminary data.</text>
</comment>
<feature type="transmembrane region" description="Helical" evidence="9">
    <location>
        <begin position="113"/>
        <end position="134"/>
    </location>
</feature>
<dbReference type="CDD" id="cd16917">
    <property type="entry name" value="HATPase_UhpB-NarQ-NarX-like"/>
    <property type="match status" value="1"/>
</dbReference>
<evidence type="ECO:0000256" key="2">
    <source>
        <dbReference type="ARBA" id="ARBA00012438"/>
    </source>
</evidence>
<dbReference type="InterPro" id="IPR050482">
    <property type="entry name" value="Sensor_HK_TwoCompSys"/>
</dbReference>
<feature type="transmembrane region" description="Helical" evidence="9">
    <location>
        <begin position="38"/>
        <end position="56"/>
    </location>
</feature>
<reference evidence="12" key="1">
    <citation type="journal article" date="2019" name="Int. J. Syst. Evol. Microbiol.">
        <title>The Global Catalogue of Microorganisms (GCM) 10K type strain sequencing project: providing services to taxonomists for standard genome sequencing and annotation.</title>
        <authorList>
            <consortium name="The Broad Institute Genomics Platform"/>
            <consortium name="The Broad Institute Genome Sequencing Center for Infectious Disease"/>
            <person name="Wu L."/>
            <person name="Ma J."/>
        </authorList>
    </citation>
    <scope>NUCLEOTIDE SEQUENCE [LARGE SCALE GENOMIC DNA]</scope>
    <source>
        <strain evidence="12">CCUG 56608</strain>
    </source>
</reference>
<protein>
    <recommendedName>
        <fullName evidence="2">histidine kinase</fullName>
        <ecNumber evidence="2">2.7.13.3</ecNumber>
    </recommendedName>
</protein>
<keyword evidence="7" id="KW-0067">ATP-binding</keyword>
<gene>
    <name evidence="11" type="ORF">ACFQ19_09965</name>
</gene>
<dbReference type="GO" id="GO:0016301">
    <property type="term" value="F:kinase activity"/>
    <property type="evidence" value="ECO:0007669"/>
    <property type="project" value="UniProtKB-KW"/>
</dbReference>
<evidence type="ECO:0000256" key="6">
    <source>
        <dbReference type="ARBA" id="ARBA00022777"/>
    </source>
</evidence>
<comment type="catalytic activity">
    <reaction evidence="1">
        <text>ATP + protein L-histidine = ADP + protein N-phospho-L-histidine.</text>
        <dbReference type="EC" id="2.7.13.3"/>
    </reaction>
</comment>
<feature type="transmembrane region" description="Helical" evidence="9">
    <location>
        <begin position="68"/>
        <end position="93"/>
    </location>
</feature>
<evidence type="ECO:0000256" key="9">
    <source>
        <dbReference type="SAM" id="Phobius"/>
    </source>
</evidence>
<keyword evidence="9" id="KW-0812">Transmembrane</keyword>
<dbReference type="EMBL" id="JBHTKK010000010">
    <property type="protein sequence ID" value="MFD1066348.1"/>
    <property type="molecule type" value="Genomic_DNA"/>
</dbReference>
<evidence type="ECO:0000256" key="3">
    <source>
        <dbReference type="ARBA" id="ARBA00022553"/>
    </source>
</evidence>
<evidence type="ECO:0000313" key="11">
    <source>
        <dbReference type="EMBL" id="MFD1066348.1"/>
    </source>
</evidence>
<dbReference type="PANTHER" id="PTHR24421">
    <property type="entry name" value="NITRATE/NITRITE SENSOR PROTEIN NARX-RELATED"/>
    <property type="match status" value="1"/>
</dbReference>
<proteinExistence type="predicted"/>
<keyword evidence="6 11" id="KW-0418">Kinase</keyword>
<accession>A0ABW3NFB6</accession>
<dbReference type="PANTHER" id="PTHR24421:SF10">
    <property type="entry name" value="NITRATE_NITRITE SENSOR PROTEIN NARQ"/>
    <property type="match status" value="1"/>
</dbReference>
<evidence type="ECO:0000313" key="12">
    <source>
        <dbReference type="Proteomes" id="UP001597041"/>
    </source>
</evidence>
<keyword evidence="8" id="KW-0902">Two-component regulatory system</keyword>
<evidence type="ECO:0000256" key="1">
    <source>
        <dbReference type="ARBA" id="ARBA00000085"/>
    </source>
</evidence>
<dbReference type="SUPFAM" id="SSF55874">
    <property type="entry name" value="ATPase domain of HSP90 chaperone/DNA topoisomerase II/histidine kinase"/>
    <property type="match status" value="1"/>
</dbReference>
<dbReference type="Pfam" id="PF07730">
    <property type="entry name" value="HisKA_3"/>
    <property type="match status" value="1"/>
</dbReference>
<feature type="domain" description="Signal transduction histidine kinase subgroup 3 dimerisation and phosphoacceptor" evidence="10">
    <location>
        <begin position="177"/>
        <end position="242"/>
    </location>
</feature>
<dbReference type="Gene3D" id="3.30.565.10">
    <property type="entry name" value="Histidine kinase-like ATPase, C-terminal domain"/>
    <property type="match status" value="1"/>
</dbReference>
<dbReference type="InterPro" id="IPR036890">
    <property type="entry name" value="HATPase_C_sf"/>
</dbReference>
<dbReference type="Proteomes" id="UP001597041">
    <property type="component" value="Unassembled WGS sequence"/>
</dbReference>
<keyword evidence="4" id="KW-0808">Transferase</keyword>
<organism evidence="11 12">
    <name type="scientific">Oceanobacillus locisalsi</name>
    <dbReference type="NCBI Taxonomy" id="546107"/>
    <lineage>
        <taxon>Bacteria</taxon>
        <taxon>Bacillati</taxon>
        <taxon>Bacillota</taxon>
        <taxon>Bacilli</taxon>
        <taxon>Bacillales</taxon>
        <taxon>Bacillaceae</taxon>
        <taxon>Oceanobacillus</taxon>
    </lineage>
</organism>
<evidence type="ECO:0000256" key="4">
    <source>
        <dbReference type="ARBA" id="ARBA00022679"/>
    </source>
</evidence>
<dbReference type="EC" id="2.7.13.3" evidence="2"/>
<sequence length="369" mass="41703">MTSNKYEVLTPTVCTFIWRSLAVFFLGFYWMISDGEEAGILSLLFLIIMALARWRIEMPAWTTLFDQAICMVAVTFWPGAWFALAIPVFEAALKGRPWFVIPSVIFLVMEAQSLLILIMILLLAAFAGIAFYSWSKSIDLYKKEADMERRYRYELESFKRELLLASTQTAKMAKLEERNRISKSLHDHVGHELTGAILALTAFEQLWKEGEPQAEKLFLQAKERFTESSRHLRETVHNMKPVSAIGIESFKEITEQFTMCPLLLNIFGDTSKVSSYLWGILEPALKESLTNVTRHSEATQVKVSLDVSESIVRLSIFNDGALKDSGGHGIGIRNLRQRAQSVGGSLSASSVKEGFQLVCVLPLEKDEQE</sequence>
<dbReference type="InterPro" id="IPR011712">
    <property type="entry name" value="Sig_transdc_His_kin_sub3_dim/P"/>
</dbReference>
<feature type="transmembrane region" description="Helical" evidence="9">
    <location>
        <begin position="12"/>
        <end position="32"/>
    </location>
</feature>
<keyword evidence="9" id="KW-0472">Membrane</keyword>
<evidence type="ECO:0000256" key="7">
    <source>
        <dbReference type="ARBA" id="ARBA00022840"/>
    </source>
</evidence>
<keyword evidence="12" id="KW-1185">Reference proteome</keyword>